<keyword evidence="3" id="KW-1185">Reference proteome</keyword>
<accession>A0A1H3GIF7</accession>
<sequence length="507" mass="51340">MSAPALAEVAGWDLPLLRGAVWTLDSVAAGLPAWRSRIEVVGRSLEDAHCWYGAAAQSAGAALVEVSTVATAVTAALDESLGHAQRLLAEAKVAQELAERALAVAASVPVVLDGAGRLVALPAVPIGAEAGLGVDQTAAALQAQELAEEALQSAARAQLAADEAGSALTRVGVGGGLVPATFDDLLGPVRAGAGIAAVLPPPGGSDDRAAWWSGLSAADRLTAIREIPGRIGQLDGLPAWARDQANQELVDRALADPSVPGHAVAVSVSAEIARREVAGEEVQLHEFQPAEGLVALAIGDLDTADHVGLLVPGTGTDPIGDLDDLADDAGTVADATTVAAPAATVATIAWMGYRAPSNLAQAASPHYSWAGGRALDATLDGLASARAATSGGRPHTTVIGHSYGTLVVDRAADAPGRLAADDVVLLGSPGMDNTAAELEVDGVYEASAPFDPVSSVLDVHGSRTDSWLFGAEALPTDWRNWHTGYYDEDGPTATAMGEVVAGVREPA</sequence>
<gene>
    <name evidence="2" type="ORF">SAMN05660209_01884</name>
</gene>
<feature type="domain" description="DUF1023" evidence="1">
    <location>
        <begin position="291"/>
        <end position="456"/>
    </location>
</feature>
<proteinExistence type="predicted"/>
<dbReference type="InterPro" id="IPR010427">
    <property type="entry name" value="DUF1023"/>
</dbReference>
<evidence type="ECO:0000313" key="2">
    <source>
        <dbReference type="EMBL" id="SDY03093.1"/>
    </source>
</evidence>
<evidence type="ECO:0000259" key="1">
    <source>
        <dbReference type="Pfam" id="PF06259"/>
    </source>
</evidence>
<dbReference type="Proteomes" id="UP000198921">
    <property type="component" value="Unassembled WGS sequence"/>
</dbReference>
<reference evidence="3" key="1">
    <citation type="submission" date="2016-10" db="EMBL/GenBank/DDBJ databases">
        <authorList>
            <person name="Varghese N."/>
            <person name="Submissions S."/>
        </authorList>
    </citation>
    <scope>NUCLEOTIDE SEQUENCE [LARGE SCALE GENOMIC DNA]</scope>
    <source>
        <strain evidence="3">DSM 45422</strain>
    </source>
</reference>
<dbReference type="AlphaFoldDB" id="A0A1H3GIF7"/>
<keyword evidence="2" id="KW-0378">Hydrolase</keyword>
<dbReference type="STRING" id="1137993.SAMN05660209_01884"/>
<organism evidence="2 3">
    <name type="scientific">Geodermatophilus africanus</name>
    <dbReference type="NCBI Taxonomy" id="1137993"/>
    <lineage>
        <taxon>Bacteria</taxon>
        <taxon>Bacillati</taxon>
        <taxon>Actinomycetota</taxon>
        <taxon>Actinomycetes</taxon>
        <taxon>Geodermatophilales</taxon>
        <taxon>Geodermatophilaceae</taxon>
        <taxon>Geodermatophilus</taxon>
    </lineage>
</organism>
<dbReference type="RefSeq" id="WP_091154184.1">
    <property type="nucleotide sequence ID" value="NZ_FNOT01000004.1"/>
</dbReference>
<name>A0A1H3GIF7_9ACTN</name>
<dbReference type="GO" id="GO:0016787">
    <property type="term" value="F:hydrolase activity"/>
    <property type="evidence" value="ECO:0007669"/>
    <property type="project" value="UniProtKB-KW"/>
</dbReference>
<protein>
    <submittedName>
        <fullName evidence="2">Alpha/beta hydrolase</fullName>
    </submittedName>
</protein>
<dbReference type="Pfam" id="PF06259">
    <property type="entry name" value="Abhydrolase_8"/>
    <property type="match status" value="1"/>
</dbReference>
<evidence type="ECO:0000313" key="3">
    <source>
        <dbReference type="Proteomes" id="UP000198921"/>
    </source>
</evidence>
<dbReference type="EMBL" id="FNOT01000004">
    <property type="protein sequence ID" value="SDY03093.1"/>
    <property type="molecule type" value="Genomic_DNA"/>
</dbReference>